<evidence type="ECO:0000313" key="7">
    <source>
        <dbReference type="Proteomes" id="UP000036987"/>
    </source>
</evidence>
<evidence type="ECO:0000256" key="1">
    <source>
        <dbReference type="ARBA" id="ARBA00004271"/>
    </source>
</evidence>
<comment type="similarity">
    <text evidence="5">Belongs to the EXORDIUM family.</text>
</comment>
<proteinExistence type="inferred from homology"/>
<dbReference type="OMA" id="DSAHIWV"/>
<dbReference type="GO" id="GO:0048046">
    <property type="term" value="C:apoplast"/>
    <property type="evidence" value="ECO:0007669"/>
    <property type="project" value="UniProtKB-SubCell"/>
</dbReference>
<comment type="caution">
    <text evidence="6">The sequence shown here is derived from an EMBL/GenBank/DDBJ whole genome shotgun (WGS) entry which is preliminary data.</text>
</comment>
<organism evidence="6 7">
    <name type="scientific">Zostera marina</name>
    <name type="common">Eelgrass</name>
    <dbReference type="NCBI Taxonomy" id="29655"/>
    <lineage>
        <taxon>Eukaryota</taxon>
        <taxon>Viridiplantae</taxon>
        <taxon>Streptophyta</taxon>
        <taxon>Embryophyta</taxon>
        <taxon>Tracheophyta</taxon>
        <taxon>Spermatophyta</taxon>
        <taxon>Magnoliopsida</taxon>
        <taxon>Liliopsida</taxon>
        <taxon>Zosteraceae</taxon>
        <taxon>Zostera</taxon>
    </lineage>
</organism>
<accession>A0A0K9PFI3</accession>
<name>A0A0K9PFI3_ZOSMR</name>
<dbReference type="STRING" id="29655.A0A0K9PFI3"/>
<evidence type="ECO:0000256" key="4">
    <source>
        <dbReference type="ARBA" id="ARBA00022729"/>
    </source>
</evidence>
<dbReference type="PANTHER" id="PTHR31279">
    <property type="entry name" value="PROTEIN EXORDIUM-LIKE 5"/>
    <property type="match status" value="1"/>
</dbReference>
<dbReference type="Pfam" id="PF04674">
    <property type="entry name" value="Phi_1"/>
    <property type="match status" value="1"/>
</dbReference>
<dbReference type="EMBL" id="LFYR01000889">
    <property type="protein sequence ID" value="KMZ67696.1"/>
    <property type="molecule type" value="Genomic_DNA"/>
</dbReference>
<evidence type="ECO:0000313" key="6">
    <source>
        <dbReference type="EMBL" id="KMZ67696.1"/>
    </source>
</evidence>
<protein>
    <submittedName>
        <fullName evidence="6">Phi-1-like phosphate-induced protein</fullName>
    </submittedName>
</protein>
<dbReference type="AlphaFoldDB" id="A0A0K9PFI3"/>
<evidence type="ECO:0000256" key="5">
    <source>
        <dbReference type="ARBA" id="ARBA00023591"/>
    </source>
</evidence>
<keyword evidence="3" id="KW-0964">Secreted</keyword>
<sequence length="200" mass="20606">MLDESYSLGKQLTSAAIASFATSNIVGGGGRKSTIKVVLTSSDVNVDGFCMSRCGTHGSTTASDSGDKHAYIWVGNSVTQCPGHCAWPFHQPIYGPQSPPLVAPNGDVGIDGMVINLAGLLASTVTNPFGNGYFQNETAPLEVASACSGIYGSGAYPGYAGNLLVDYTTGGSYNAEGDNGRKFLLPAVLDPTTKTCSTLH</sequence>
<keyword evidence="4" id="KW-0732">Signal</keyword>
<evidence type="ECO:0000256" key="2">
    <source>
        <dbReference type="ARBA" id="ARBA00022523"/>
    </source>
</evidence>
<keyword evidence="2" id="KW-0052">Apoplast</keyword>
<dbReference type="InterPro" id="IPR006766">
    <property type="entry name" value="EXORDIUM-like"/>
</dbReference>
<reference evidence="7" key="1">
    <citation type="journal article" date="2016" name="Nature">
        <title>The genome of the seagrass Zostera marina reveals angiosperm adaptation to the sea.</title>
        <authorList>
            <person name="Olsen J.L."/>
            <person name="Rouze P."/>
            <person name="Verhelst B."/>
            <person name="Lin Y.-C."/>
            <person name="Bayer T."/>
            <person name="Collen J."/>
            <person name="Dattolo E."/>
            <person name="De Paoli E."/>
            <person name="Dittami S."/>
            <person name="Maumus F."/>
            <person name="Michel G."/>
            <person name="Kersting A."/>
            <person name="Lauritano C."/>
            <person name="Lohaus R."/>
            <person name="Toepel M."/>
            <person name="Tonon T."/>
            <person name="Vanneste K."/>
            <person name="Amirebrahimi M."/>
            <person name="Brakel J."/>
            <person name="Bostroem C."/>
            <person name="Chovatia M."/>
            <person name="Grimwood J."/>
            <person name="Jenkins J.W."/>
            <person name="Jueterbock A."/>
            <person name="Mraz A."/>
            <person name="Stam W.T."/>
            <person name="Tice H."/>
            <person name="Bornberg-Bauer E."/>
            <person name="Green P.J."/>
            <person name="Pearson G.A."/>
            <person name="Procaccini G."/>
            <person name="Duarte C.M."/>
            <person name="Schmutz J."/>
            <person name="Reusch T.B.H."/>
            <person name="Van de Peer Y."/>
        </authorList>
    </citation>
    <scope>NUCLEOTIDE SEQUENCE [LARGE SCALE GENOMIC DNA]</scope>
    <source>
        <strain evidence="7">cv. Finnish</strain>
    </source>
</reference>
<gene>
    <name evidence="6" type="ORF">ZOSMA_25G00850</name>
</gene>
<comment type="subcellular location">
    <subcellularLocation>
        <location evidence="1">Secreted</location>
        <location evidence="1">Extracellular space</location>
        <location evidence="1">Apoplast</location>
    </subcellularLocation>
</comment>
<dbReference type="Proteomes" id="UP000036987">
    <property type="component" value="Unassembled WGS sequence"/>
</dbReference>
<evidence type="ECO:0000256" key="3">
    <source>
        <dbReference type="ARBA" id="ARBA00022525"/>
    </source>
</evidence>
<keyword evidence="7" id="KW-1185">Reference proteome</keyword>
<dbReference type="PANTHER" id="PTHR31279:SF54">
    <property type="entry name" value="PROTEIN EXORDIUM-RELATED"/>
    <property type="match status" value="1"/>
</dbReference>
<dbReference type="OrthoDB" id="2017091at2759"/>